<evidence type="ECO:0000256" key="1">
    <source>
        <dbReference type="ARBA" id="ARBA00003767"/>
    </source>
</evidence>
<dbReference type="PANTHER" id="PTHR23226:SF391">
    <property type="entry name" value="OOCYTE ZINC FINGER PROTEIN XLCOF6.1-LIKE"/>
    <property type="match status" value="1"/>
</dbReference>
<evidence type="ECO:0000256" key="12">
    <source>
        <dbReference type="PROSITE-ProRule" id="PRU00042"/>
    </source>
</evidence>
<feature type="region of interest" description="Disordered" evidence="13">
    <location>
        <begin position="193"/>
        <end position="245"/>
    </location>
</feature>
<comment type="subcellular location">
    <subcellularLocation>
        <location evidence="2">Nucleus</location>
    </subcellularLocation>
</comment>
<evidence type="ECO:0000313" key="16">
    <source>
        <dbReference type="Proteomes" id="UP000228934"/>
    </source>
</evidence>
<sequence>GSSNGNPPERCPRPLYSTQEDHTIPHDHQDKELINRTFEIKVEEEEEEEEEMVMVSKQGKSLLDIKTDGSGNGNPPERCPRPLYSRDSTQEDHTIPHHHQGEEMIDMNVEIKAEEETYVRGDQLSTGTVGMMVPIKEEESSLNIRTSGHNLLNSSEGHLIFSPVFKAEENGDLQISPGVSPVHQTIQHGHYSADTSMDLSNPDESPEKSHSLNLDVHQRFLVVDRSPDPSNPEESSSDLSDTATRNKNPFSCSQCDKCFGKKSHLALHQRTHKPEGPFLYSEVENCPADRSPLFPHEGHPTTGWPYSCSECGKSLKTKCELRVHQRTHTGEEIFSCTECDKSFTAKSQLKKHQKYHTREKPFSCPQCKKSFMEKSQFVAHQRSHSGEKPFSCNDFTQKVHLLTHQRTHTGERPFSCPECGKCFAEKRYLLVHQRRHAVKRPFSCSECGKCFMRIKYLLAHQQTHLSGSSFSFSQANTNI</sequence>
<keyword evidence="6 12" id="KW-0863">Zinc-finger</keyword>
<feature type="region of interest" description="Disordered" evidence="13">
    <location>
        <begin position="1"/>
        <end position="29"/>
    </location>
</feature>
<protein>
    <recommendedName>
        <fullName evidence="14">C2H2-type domain-containing protein</fullName>
    </recommendedName>
</protein>
<feature type="domain" description="C2H2-type" evidence="14">
    <location>
        <begin position="250"/>
        <end position="277"/>
    </location>
</feature>
<proteinExistence type="inferred from homology"/>
<evidence type="ECO:0000256" key="10">
    <source>
        <dbReference type="ARBA" id="ARBA00023163"/>
    </source>
</evidence>
<gene>
    <name evidence="15" type="ORF">AB205_0148130</name>
</gene>
<keyword evidence="10" id="KW-0804">Transcription</keyword>
<evidence type="ECO:0000256" key="5">
    <source>
        <dbReference type="ARBA" id="ARBA00022737"/>
    </source>
</evidence>
<dbReference type="EMBL" id="KV952955">
    <property type="protein sequence ID" value="PIO24796.1"/>
    <property type="molecule type" value="Genomic_DNA"/>
</dbReference>
<feature type="domain" description="C2H2-type" evidence="14">
    <location>
        <begin position="395"/>
        <end position="413"/>
    </location>
</feature>
<dbReference type="InterPro" id="IPR036236">
    <property type="entry name" value="Znf_C2H2_sf"/>
</dbReference>
<feature type="non-terminal residue" evidence="15">
    <location>
        <position position="479"/>
    </location>
</feature>
<keyword evidence="5" id="KW-0677">Repeat</keyword>
<evidence type="ECO:0000259" key="14">
    <source>
        <dbReference type="PROSITE" id="PS50157"/>
    </source>
</evidence>
<dbReference type="FunFam" id="3.30.160.60:FF:000755">
    <property type="entry name" value="zinc finger protein 174"/>
    <property type="match status" value="1"/>
</dbReference>
<keyword evidence="4" id="KW-0479">Metal-binding</keyword>
<dbReference type="InterPro" id="IPR013087">
    <property type="entry name" value="Znf_C2H2_type"/>
</dbReference>
<dbReference type="SMART" id="SM00355">
    <property type="entry name" value="ZnF_C2H2"/>
    <property type="match status" value="7"/>
</dbReference>
<dbReference type="AlphaFoldDB" id="A0A2G9RA97"/>
<feature type="non-terminal residue" evidence="15">
    <location>
        <position position="1"/>
    </location>
</feature>
<feature type="region of interest" description="Disordered" evidence="13">
    <location>
        <begin position="44"/>
        <end position="79"/>
    </location>
</feature>
<dbReference type="GO" id="GO:0000981">
    <property type="term" value="F:DNA-binding transcription factor activity, RNA polymerase II-specific"/>
    <property type="evidence" value="ECO:0007669"/>
    <property type="project" value="TreeGrafter"/>
</dbReference>
<keyword evidence="11" id="KW-0539">Nucleus</keyword>
<feature type="domain" description="C2H2-type" evidence="14">
    <location>
        <begin position="414"/>
        <end position="441"/>
    </location>
</feature>
<accession>A0A2G9RA97</accession>
<feature type="compositionally biased region" description="Low complexity" evidence="13">
    <location>
        <begin position="232"/>
        <end position="241"/>
    </location>
</feature>
<dbReference type="Proteomes" id="UP000228934">
    <property type="component" value="Unassembled WGS sequence"/>
</dbReference>
<keyword evidence="9" id="KW-0238">DNA-binding</keyword>
<reference evidence="16" key="1">
    <citation type="journal article" date="2017" name="Nat. Commun.">
        <title>The North American bullfrog draft genome provides insight into hormonal regulation of long noncoding RNA.</title>
        <authorList>
            <person name="Hammond S.A."/>
            <person name="Warren R.L."/>
            <person name="Vandervalk B.P."/>
            <person name="Kucuk E."/>
            <person name="Khan H."/>
            <person name="Gibb E.A."/>
            <person name="Pandoh P."/>
            <person name="Kirk H."/>
            <person name="Zhao Y."/>
            <person name="Jones M."/>
            <person name="Mungall A.J."/>
            <person name="Coope R."/>
            <person name="Pleasance S."/>
            <person name="Moore R.A."/>
            <person name="Holt R.A."/>
            <person name="Round J.M."/>
            <person name="Ohora S."/>
            <person name="Walle B.V."/>
            <person name="Veldhoen N."/>
            <person name="Helbing C.C."/>
            <person name="Birol I."/>
        </authorList>
    </citation>
    <scope>NUCLEOTIDE SEQUENCE [LARGE SCALE GENOMIC DNA]</scope>
</reference>
<dbReference type="FunFam" id="3.30.160.60:FF:002343">
    <property type="entry name" value="Zinc finger protein 33A"/>
    <property type="match status" value="2"/>
</dbReference>
<name>A0A2G9RA97_AQUCT</name>
<evidence type="ECO:0000313" key="15">
    <source>
        <dbReference type="EMBL" id="PIO24796.1"/>
    </source>
</evidence>
<dbReference type="SUPFAM" id="SSF57667">
    <property type="entry name" value="beta-beta-alpha zinc fingers"/>
    <property type="match status" value="4"/>
</dbReference>
<dbReference type="FunFam" id="3.30.160.60:FF:000939">
    <property type="entry name" value="zinc finger protein 8 isoform X1"/>
    <property type="match status" value="1"/>
</dbReference>
<feature type="domain" description="C2H2-type" evidence="14">
    <location>
        <begin position="362"/>
        <end position="389"/>
    </location>
</feature>
<dbReference type="GO" id="GO:0005634">
    <property type="term" value="C:nucleus"/>
    <property type="evidence" value="ECO:0007669"/>
    <property type="project" value="UniProtKB-SubCell"/>
</dbReference>
<dbReference type="PROSITE" id="PS50157">
    <property type="entry name" value="ZINC_FINGER_C2H2_2"/>
    <property type="match status" value="7"/>
</dbReference>
<dbReference type="FunFam" id="3.30.160.60:FF:001602">
    <property type="entry name" value="Zinc finger protein 490"/>
    <property type="match status" value="1"/>
</dbReference>
<feature type="compositionally biased region" description="Polar residues" evidence="13">
    <location>
        <begin position="193"/>
        <end position="203"/>
    </location>
</feature>
<feature type="compositionally biased region" description="Basic and acidic residues" evidence="13">
    <location>
        <begin position="19"/>
        <end position="29"/>
    </location>
</feature>
<dbReference type="FunFam" id="3.30.160.60:FF:000358">
    <property type="entry name" value="zinc finger protein 24"/>
    <property type="match status" value="1"/>
</dbReference>
<dbReference type="Gene3D" id="3.30.160.60">
    <property type="entry name" value="Classic Zinc Finger"/>
    <property type="match status" value="7"/>
</dbReference>
<organism evidence="15 16">
    <name type="scientific">Aquarana catesbeiana</name>
    <name type="common">American bullfrog</name>
    <name type="synonym">Rana catesbeiana</name>
    <dbReference type="NCBI Taxonomy" id="8400"/>
    <lineage>
        <taxon>Eukaryota</taxon>
        <taxon>Metazoa</taxon>
        <taxon>Chordata</taxon>
        <taxon>Craniata</taxon>
        <taxon>Vertebrata</taxon>
        <taxon>Euteleostomi</taxon>
        <taxon>Amphibia</taxon>
        <taxon>Batrachia</taxon>
        <taxon>Anura</taxon>
        <taxon>Neobatrachia</taxon>
        <taxon>Ranoidea</taxon>
        <taxon>Ranidae</taxon>
        <taxon>Aquarana</taxon>
    </lineage>
</organism>
<keyword evidence="16" id="KW-1185">Reference proteome</keyword>
<comment type="function">
    <text evidence="1">May be involved in transcriptional regulation.</text>
</comment>
<evidence type="ECO:0000256" key="11">
    <source>
        <dbReference type="ARBA" id="ARBA00023242"/>
    </source>
</evidence>
<evidence type="ECO:0000256" key="7">
    <source>
        <dbReference type="ARBA" id="ARBA00022833"/>
    </source>
</evidence>
<evidence type="ECO:0000256" key="6">
    <source>
        <dbReference type="ARBA" id="ARBA00022771"/>
    </source>
</evidence>
<dbReference type="Pfam" id="PF00096">
    <property type="entry name" value="zf-C2H2"/>
    <property type="match status" value="6"/>
</dbReference>
<comment type="similarity">
    <text evidence="3">Belongs to the krueppel C2H2-type zinc-finger protein family.</text>
</comment>
<feature type="domain" description="C2H2-type" evidence="14">
    <location>
        <begin position="334"/>
        <end position="361"/>
    </location>
</feature>
<keyword evidence="8" id="KW-0805">Transcription regulation</keyword>
<feature type="domain" description="C2H2-type" evidence="14">
    <location>
        <begin position="442"/>
        <end position="469"/>
    </location>
</feature>
<evidence type="ECO:0000256" key="2">
    <source>
        <dbReference type="ARBA" id="ARBA00004123"/>
    </source>
</evidence>
<evidence type="ECO:0000256" key="8">
    <source>
        <dbReference type="ARBA" id="ARBA00023015"/>
    </source>
</evidence>
<feature type="domain" description="C2H2-type" evidence="14">
    <location>
        <begin position="306"/>
        <end position="333"/>
    </location>
</feature>
<keyword evidence="7" id="KW-0862">Zinc</keyword>
<dbReference type="PROSITE" id="PS00028">
    <property type="entry name" value="ZINC_FINGER_C2H2_1"/>
    <property type="match status" value="6"/>
</dbReference>
<evidence type="ECO:0000256" key="13">
    <source>
        <dbReference type="SAM" id="MobiDB-lite"/>
    </source>
</evidence>
<evidence type="ECO:0000256" key="9">
    <source>
        <dbReference type="ARBA" id="ARBA00023125"/>
    </source>
</evidence>
<evidence type="ECO:0000256" key="4">
    <source>
        <dbReference type="ARBA" id="ARBA00022723"/>
    </source>
</evidence>
<dbReference type="GO" id="GO:0000978">
    <property type="term" value="F:RNA polymerase II cis-regulatory region sequence-specific DNA binding"/>
    <property type="evidence" value="ECO:0007669"/>
    <property type="project" value="TreeGrafter"/>
</dbReference>
<evidence type="ECO:0000256" key="3">
    <source>
        <dbReference type="ARBA" id="ARBA00006991"/>
    </source>
</evidence>
<dbReference type="GO" id="GO:0008270">
    <property type="term" value="F:zinc ion binding"/>
    <property type="evidence" value="ECO:0007669"/>
    <property type="project" value="UniProtKB-KW"/>
</dbReference>
<dbReference type="PANTHER" id="PTHR23226">
    <property type="entry name" value="ZINC FINGER AND SCAN DOMAIN-CONTAINING"/>
    <property type="match status" value="1"/>
</dbReference>